<dbReference type="GO" id="GO:0003677">
    <property type="term" value="F:DNA binding"/>
    <property type="evidence" value="ECO:0007669"/>
    <property type="project" value="UniProtKB-KW"/>
</dbReference>
<dbReference type="AlphaFoldDB" id="A0A285D3X0"/>
<protein>
    <submittedName>
        <fullName evidence="1">Cro/C1-type helix-turn-helix DNA-binding protein</fullName>
    </submittedName>
</protein>
<keyword evidence="1" id="KW-0238">DNA-binding</keyword>
<gene>
    <name evidence="1" type="ORF">SAMN05877753_10875</name>
</gene>
<dbReference type="RefSeq" id="WP_097159715.1">
    <property type="nucleotide sequence ID" value="NZ_JBEPMQ010000008.1"/>
</dbReference>
<evidence type="ECO:0000313" key="1">
    <source>
        <dbReference type="EMBL" id="SNX73988.1"/>
    </source>
</evidence>
<evidence type="ECO:0000313" key="2">
    <source>
        <dbReference type="Proteomes" id="UP000219546"/>
    </source>
</evidence>
<reference evidence="1 2" key="1">
    <citation type="submission" date="2017-08" db="EMBL/GenBank/DDBJ databases">
        <authorList>
            <person name="de Groot N.N."/>
        </authorList>
    </citation>
    <scope>NUCLEOTIDE SEQUENCE [LARGE SCALE GENOMIC DNA]</scope>
    <source>
        <strain evidence="1 2">JC228</strain>
    </source>
</reference>
<sequence>MSVRIKVTLDEALKMRGNMKQKELIELIKQKTGENVRAASVSELKNNQRTSLNTRLLSLIAQALEIQDIRELLTIEWDS</sequence>
<keyword evidence="2" id="KW-1185">Reference proteome</keyword>
<dbReference type="Proteomes" id="UP000219546">
    <property type="component" value="Unassembled WGS sequence"/>
</dbReference>
<dbReference type="EMBL" id="OAOP01000008">
    <property type="protein sequence ID" value="SNX73988.1"/>
    <property type="molecule type" value="Genomic_DNA"/>
</dbReference>
<proteinExistence type="predicted"/>
<dbReference type="OrthoDB" id="2186666at2"/>
<organism evidence="1 2">
    <name type="scientific">Bacillus oleivorans</name>
    <dbReference type="NCBI Taxonomy" id="1448271"/>
    <lineage>
        <taxon>Bacteria</taxon>
        <taxon>Bacillati</taxon>
        <taxon>Bacillota</taxon>
        <taxon>Bacilli</taxon>
        <taxon>Bacillales</taxon>
        <taxon>Bacillaceae</taxon>
        <taxon>Bacillus</taxon>
    </lineage>
</organism>
<accession>A0A285D3X0</accession>
<name>A0A285D3X0_9BACI</name>